<dbReference type="OrthoDB" id="449382at2759"/>
<dbReference type="Proteomes" id="UP000293360">
    <property type="component" value="Unassembled WGS sequence"/>
</dbReference>
<evidence type="ECO:0000313" key="2">
    <source>
        <dbReference type="EMBL" id="RYO78134.1"/>
    </source>
</evidence>
<dbReference type="Pfam" id="PF13350">
    <property type="entry name" value="Y_phosphatase3"/>
    <property type="match status" value="1"/>
</dbReference>
<dbReference type="EMBL" id="QJNU01001225">
    <property type="protein sequence ID" value="RYO78134.1"/>
    <property type="molecule type" value="Genomic_DNA"/>
</dbReference>
<dbReference type="InterPro" id="IPR029021">
    <property type="entry name" value="Prot-tyrosine_phosphatase-like"/>
</dbReference>
<evidence type="ECO:0000313" key="3">
    <source>
        <dbReference type="Proteomes" id="UP000293360"/>
    </source>
</evidence>
<keyword evidence="3" id="KW-1185">Reference proteome</keyword>
<dbReference type="GO" id="GO:0004721">
    <property type="term" value="F:phosphoprotein phosphatase activity"/>
    <property type="evidence" value="ECO:0007669"/>
    <property type="project" value="InterPro"/>
</dbReference>
<dbReference type="InterPro" id="IPR026893">
    <property type="entry name" value="Tyr/Ser_Pase_IphP-type"/>
</dbReference>
<dbReference type="PANTHER" id="PTHR31126:SF73">
    <property type="entry name" value="TYROSINE SPECIFIC PROTEIN PHOSPHATASES DOMAIN-CONTAINING PROTEIN"/>
    <property type="match status" value="1"/>
</dbReference>
<gene>
    <name evidence="2" type="ORF">DL764_010147</name>
</gene>
<proteinExistence type="predicted"/>
<dbReference type="PROSITE" id="PS00383">
    <property type="entry name" value="TYR_PHOSPHATASE_1"/>
    <property type="match status" value="1"/>
</dbReference>
<feature type="domain" description="Tyrosine specific protein phosphatases" evidence="1">
    <location>
        <begin position="148"/>
        <end position="210"/>
    </location>
</feature>
<reference evidence="2 3" key="1">
    <citation type="submission" date="2018-06" db="EMBL/GenBank/DDBJ databases">
        <title>Complete Genomes of Monosporascus.</title>
        <authorList>
            <person name="Robinson A.J."/>
            <person name="Natvig D.O."/>
        </authorList>
    </citation>
    <scope>NUCLEOTIDE SEQUENCE [LARGE SCALE GENOMIC DNA]</scope>
    <source>
        <strain evidence="2 3">CBS 110550</strain>
    </source>
</reference>
<dbReference type="InterPro" id="IPR016130">
    <property type="entry name" value="Tyr_Pase_AS"/>
</dbReference>
<dbReference type="PROSITE" id="PS50056">
    <property type="entry name" value="TYR_PHOSPHATASE_2"/>
    <property type="match status" value="1"/>
</dbReference>
<dbReference type="InterPro" id="IPR000387">
    <property type="entry name" value="Tyr_Pase_dom"/>
</dbReference>
<organism evidence="2 3">
    <name type="scientific">Monosporascus ibericus</name>
    <dbReference type="NCBI Taxonomy" id="155417"/>
    <lineage>
        <taxon>Eukaryota</taxon>
        <taxon>Fungi</taxon>
        <taxon>Dikarya</taxon>
        <taxon>Ascomycota</taxon>
        <taxon>Pezizomycotina</taxon>
        <taxon>Sordariomycetes</taxon>
        <taxon>Xylariomycetidae</taxon>
        <taxon>Xylariales</taxon>
        <taxon>Xylariales incertae sedis</taxon>
        <taxon>Monosporascus</taxon>
    </lineage>
</organism>
<dbReference type="SUPFAM" id="SSF52799">
    <property type="entry name" value="(Phosphotyrosine protein) phosphatases II"/>
    <property type="match status" value="1"/>
</dbReference>
<dbReference type="PANTHER" id="PTHR31126">
    <property type="entry name" value="TYROSINE-PROTEIN PHOSPHATASE"/>
    <property type="match status" value="1"/>
</dbReference>
<name>A0A4Q4SW58_9PEZI</name>
<evidence type="ECO:0000259" key="1">
    <source>
        <dbReference type="PROSITE" id="PS50056"/>
    </source>
</evidence>
<comment type="caution">
    <text evidence="2">The sequence shown here is derived from an EMBL/GenBank/DDBJ whole genome shotgun (WGS) entry which is preliminary data.</text>
</comment>
<dbReference type="Gene3D" id="3.90.190.10">
    <property type="entry name" value="Protein tyrosine phosphatase superfamily"/>
    <property type="match status" value="1"/>
</dbReference>
<sequence>MEGAEDLLKLAETDVAQEIPKEQYGPVLYSPPFVYVDGTFNSRDLGLVPGSPLRAGFAFRSGMLAQLTDNGKAVLSGKLGIKRIFDLRSPEERERGPDPVLDGVENTWIPSARPDENPDLQWFVAGGGEDGYRIMYLDVVDVYEESWKAILQHVRDRPDDPFLVHCTAGRDRTGVFAGLLLTLAGASEETIILDYLLSRIGTEPARVQLLNFAQAGTNAQSQDQPGFYNLCNLRASCWKTFMEGLQQEYGGFEQLVRNKLGFSGDDLAKIKANLARPRIHAEEPLSS</sequence>
<protein>
    <recommendedName>
        <fullName evidence="1">Tyrosine specific protein phosphatases domain-containing protein</fullName>
    </recommendedName>
</protein>
<accession>A0A4Q4SW58</accession>
<dbReference type="AlphaFoldDB" id="A0A4Q4SW58"/>